<dbReference type="Proteomes" id="UP000799755">
    <property type="component" value="Unassembled WGS sequence"/>
</dbReference>
<reference evidence="1" key="1">
    <citation type="journal article" date="2020" name="Stud. Mycol.">
        <title>101 Dothideomycetes genomes: a test case for predicting lifestyles and emergence of pathogens.</title>
        <authorList>
            <person name="Haridas S."/>
            <person name="Albert R."/>
            <person name="Binder M."/>
            <person name="Bloem J."/>
            <person name="Labutti K."/>
            <person name="Salamov A."/>
            <person name="Andreopoulos B."/>
            <person name="Baker S."/>
            <person name="Barry K."/>
            <person name="Bills G."/>
            <person name="Bluhm B."/>
            <person name="Cannon C."/>
            <person name="Castanera R."/>
            <person name="Culley D."/>
            <person name="Daum C."/>
            <person name="Ezra D."/>
            <person name="Gonzalez J."/>
            <person name="Henrissat B."/>
            <person name="Kuo A."/>
            <person name="Liang C."/>
            <person name="Lipzen A."/>
            <person name="Lutzoni F."/>
            <person name="Magnuson J."/>
            <person name="Mondo S."/>
            <person name="Nolan M."/>
            <person name="Ohm R."/>
            <person name="Pangilinan J."/>
            <person name="Park H.-J."/>
            <person name="Ramirez L."/>
            <person name="Alfaro M."/>
            <person name="Sun H."/>
            <person name="Tritt A."/>
            <person name="Yoshinaga Y."/>
            <person name="Zwiers L.-H."/>
            <person name="Turgeon B."/>
            <person name="Goodwin S."/>
            <person name="Spatafora J."/>
            <person name="Crous P."/>
            <person name="Grigoriev I."/>
        </authorList>
    </citation>
    <scope>NUCLEOTIDE SEQUENCE</scope>
    <source>
        <strain evidence="1">ATCC 200398</strain>
    </source>
</reference>
<comment type="caution">
    <text evidence="1">The sequence shown here is derived from an EMBL/GenBank/DDBJ whole genome shotgun (WGS) entry which is preliminary data.</text>
</comment>
<name>A0ACB6R335_9PLEO</name>
<proteinExistence type="predicted"/>
<evidence type="ECO:0000313" key="2">
    <source>
        <dbReference type="Proteomes" id="UP000799755"/>
    </source>
</evidence>
<evidence type="ECO:0000313" key="1">
    <source>
        <dbReference type="EMBL" id="KAF2472851.1"/>
    </source>
</evidence>
<protein>
    <submittedName>
        <fullName evidence="1">Uncharacterized protein</fullName>
    </submittedName>
</protein>
<sequence length="404" mass="46904">MVTTRTRDYGSGDDEDEIGEHRNASVREEKLADKRNRWAALLREKLYLTVINEVLEEELGKYTNNRVFNEANLMLITRECMLILASAPRIFEAAVEGMLALRFTVDQELQAEYEEIRQRADVQPSIYMHLLADEGGVAPSASQYMIIRDIVTRYIDEAEVQLASLVDNISPPYVALRDTSAGYRKYLCTARRSPRRVRVLERFCEGIRKRWEETPPQERDLPLNYPPGECGYAINAPRRLLQHRSRISSNYIMNLVEDICTLGFRDLKLFTHLFRMHQFIIYLIFNPQQVEVAEMFCSGLLQVWVDKGGGFNHYPAGLSNASARRVSEDEWNGHEIYVRENSPLETNIRHQRDTIDDVVLKLHEQAAALLWEVFQELAQYEGSEESESDETENELRRMDMDINM</sequence>
<keyword evidence="2" id="KW-1185">Reference proteome</keyword>
<dbReference type="EMBL" id="MU003501">
    <property type="protein sequence ID" value="KAF2472851.1"/>
    <property type="molecule type" value="Genomic_DNA"/>
</dbReference>
<gene>
    <name evidence="1" type="ORF">BDR25DRAFT_341655</name>
</gene>
<organism evidence="1 2">
    <name type="scientific">Lindgomyces ingoldianus</name>
    <dbReference type="NCBI Taxonomy" id="673940"/>
    <lineage>
        <taxon>Eukaryota</taxon>
        <taxon>Fungi</taxon>
        <taxon>Dikarya</taxon>
        <taxon>Ascomycota</taxon>
        <taxon>Pezizomycotina</taxon>
        <taxon>Dothideomycetes</taxon>
        <taxon>Pleosporomycetidae</taxon>
        <taxon>Pleosporales</taxon>
        <taxon>Lindgomycetaceae</taxon>
        <taxon>Lindgomyces</taxon>
    </lineage>
</organism>
<accession>A0ACB6R335</accession>